<dbReference type="RefSeq" id="WP_345527151.1">
    <property type="nucleotide sequence ID" value="NZ_BAABKN010000015.1"/>
</dbReference>
<evidence type="ECO:0000256" key="1">
    <source>
        <dbReference type="ARBA" id="ARBA00023015"/>
    </source>
</evidence>
<dbReference type="PRINTS" id="PR00038">
    <property type="entry name" value="HTHLUXR"/>
</dbReference>
<keyword evidence="2" id="KW-0238">DNA-binding</keyword>
<evidence type="ECO:0000313" key="6">
    <source>
        <dbReference type="Proteomes" id="UP001499882"/>
    </source>
</evidence>
<keyword evidence="1" id="KW-0805">Transcription regulation</keyword>
<dbReference type="Gene3D" id="1.10.10.10">
    <property type="entry name" value="Winged helix-like DNA-binding domain superfamily/Winged helix DNA-binding domain"/>
    <property type="match status" value="1"/>
</dbReference>
<organism evidence="5 6">
    <name type="scientific">Nocardioides endophyticus</name>
    <dbReference type="NCBI Taxonomy" id="1353775"/>
    <lineage>
        <taxon>Bacteria</taxon>
        <taxon>Bacillati</taxon>
        <taxon>Actinomycetota</taxon>
        <taxon>Actinomycetes</taxon>
        <taxon>Propionibacteriales</taxon>
        <taxon>Nocardioidaceae</taxon>
        <taxon>Nocardioides</taxon>
    </lineage>
</organism>
<dbReference type="Proteomes" id="UP001499882">
    <property type="component" value="Unassembled WGS sequence"/>
</dbReference>
<dbReference type="EMBL" id="BAABKN010000015">
    <property type="protein sequence ID" value="GAA4739898.1"/>
    <property type="molecule type" value="Genomic_DNA"/>
</dbReference>
<evidence type="ECO:0000256" key="2">
    <source>
        <dbReference type="ARBA" id="ARBA00023125"/>
    </source>
</evidence>
<dbReference type="SUPFAM" id="SSF46894">
    <property type="entry name" value="C-terminal effector domain of the bipartite response regulators"/>
    <property type="match status" value="1"/>
</dbReference>
<dbReference type="SMART" id="SM00421">
    <property type="entry name" value="HTH_LUXR"/>
    <property type="match status" value="1"/>
</dbReference>
<keyword evidence="6" id="KW-1185">Reference proteome</keyword>
<comment type="caution">
    <text evidence="5">The sequence shown here is derived from an EMBL/GenBank/DDBJ whole genome shotgun (WGS) entry which is preliminary data.</text>
</comment>
<reference evidence="6" key="1">
    <citation type="journal article" date="2019" name="Int. J. Syst. Evol. Microbiol.">
        <title>The Global Catalogue of Microorganisms (GCM) 10K type strain sequencing project: providing services to taxonomists for standard genome sequencing and annotation.</title>
        <authorList>
            <consortium name="The Broad Institute Genomics Platform"/>
            <consortium name="The Broad Institute Genome Sequencing Center for Infectious Disease"/>
            <person name="Wu L."/>
            <person name="Ma J."/>
        </authorList>
    </citation>
    <scope>NUCLEOTIDE SEQUENCE [LARGE SCALE GENOMIC DNA]</scope>
    <source>
        <strain evidence="6">JCM 18532</strain>
    </source>
</reference>
<dbReference type="Pfam" id="PF00196">
    <property type="entry name" value="GerE"/>
    <property type="match status" value="1"/>
</dbReference>
<sequence length="815" mass="88000">MGDAMGTATPLPRVNGDFLVRPRLLEVLDHWSPITLLLAPSGAGKAVLAVQWASSAREAGDDVIWLDGEVDDPAAVVAALARHAGEPVDADLDTTLRRLRRGLRGLDRRLAVVVNNAEPIVEAIGDALVEIVRDCREVHLVVCLRRRLDPVAKALLEAESRVLGLSDLQFTVPEIETLARQHGLTLTSDEAESIWTSVGGWPALVRTGLEPLPNTGSRSVAAWSPRHVGWFLGVNVAPALPPTALAALCRTALVERPTYGAVIAATGPLDDPARITLEALGILDPLVSEGEPIVRLPPLMRDFFRSRYDERELGPEVEVHQRVTRFWLDAEEPRPALEQAVHGRCWALAVEIVERHWWAVADADLLEIPATEVRGHPRAEIGRQVVLPDDPTPSSPAVRAWEAELRSASAEDLVDRAGEPDVLALLTLLMVRDRSRGEQRSALDLADRVETVVDPAGLEGGAAPPPIARAALEAGRTRLLAGDVVAATRMLRVADGAADDLALCAAVTGDRPATAHWVERSTGAGGRIAAALDALHSLDRERSADALTRLRADGIIRDQLWPFAAWAEAEHALLWGGRSRVRAEIAATRGAMTRRRETGWLQGLLAAVEADLCISLGRTAVASRLLTETDVDDVHVLLARARLERVVGRPEEALGLLDVVDAAGDPSALVSLESLVLRAWCLDETGAGAGAADALAQALECVRRDRLVLPLTHVPMSLLARHARTVPGLRQLADRLREARTRAPYDVVDELPELTPREAAVLEALARGLSLEEVGRELFVSRNTVKSQASSLYRKLRVSGRADAVRKANRIGLLD</sequence>
<accession>A0ABP8YWA9</accession>
<dbReference type="PROSITE" id="PS50043">
    <property type="entry name" value="HTH_LUXR_2"/>
    <property type="match status" value="1"/>
</dbReference>
<feature type="domain" description="HTH luxR-type" evidence="4">
    <location>
        <begin position="747"/>
        <end position="812"/>
    </location>
</feature>
<evidence type="ECO:0000313" key="5">
    <source>
        <dbReference type="EMBL" id="GAA4739898.1"/>
    </source>
</evidence>
<proteinExistence type="predicted"/>
<dbReference type="InterPro" id="IPR036388">
    <property type="entry name" value="WH-like_DNA-bd_sf"/>
</dbReference>
<protein>
    <recommendedName>
        <fullName evidence="4">HTH luxR-type domain-containing protein</fullName>
    </recommendedName>
</protein>
<dbReference type="InterPro" id="IPR000792">
    <property type="entry name" value="Tscrpt_reg_LuxR_C"/>
</dbReference>
<dbReference type="InterPro" id="IPR016032">
    <property type="entry name" value="Sig_transdc_resp-reg_C-effctor"/>
</dbReference>
<evidence type="ECO:0000259" key="4">
    <source>
        <dbReference type="PROSITE" id="PS50043"/>
    </source>
</evidence>
<dbReference type="PANTHER" id="PTHR44688:SF16">
    <property type="entry name" value="DNA-BINDING TRANSCRIPTIONAL ACTIVATOR DEVR_DOSR"/>
    <property type="match status" value="1"/>
</dbReference>
<dbReference type="PANTHER" id="PTHR44688">
    <property type="entry name" value="DNA-BINDING TRANSCRIPTIONAL ACTIVATOR DEVR_DOSR"/>
    <property type="match status" value="1"/>
</dbReference>
<name>A0ABP8YWA9_9ACTN</name>
<dbReference type="SUPFAM" id="SSF52540">
    <property type="entry name" value="P-loop containing nucleoside triphosphate hydrolases"/>
    <property type="match status" value="1"/>
</dbReference>
<gene>
    <name evidence="5" type="ORF">GCM10023350_25380</name>
</gene>
<keyword evidence="3" id="KW-0804">Transcription</keyword>
<dbReference type="CDD" id="cd06170">
    <property type="entry name" value="LuxR_C_like"/>
    <property type="match status" value="1"/>
</dbReference>
<evidence type="ECO:0000256" key="3">
    <source>
        <dbReference type="ARBA" id="ARBA00023163"/>
    </source>
</evidence>
<dbReference type="InterPro" id="IPR027417">
    <property type="entry name" value="P-loop_NTPase"/>
</dbReference>